<evidence type="ECO:0008006" key="4">
    <source>
        <dbReference type="Google" id="ProtNLM"/>
    </source>
</evidence>
<sequence length="104" mass="11822">MANRLMKTLARFSDRITRVDVTLTDENGPRGGVDKRCRLSVIMPGNGELATSAKDENPWKAIDRAVRRARRIVVTKLKRPITLRTRGHQNEPVEERSQNEEAAE</sequence>
<name>A0A517MXE7_9BACT</name>
<protein>
    <recommendedName>
        <fullName evidence="4">HPF/RaiA family ribosome-associated protein</fullName>
    </recommendedName>
</protein>
<dbReference type="SUPFAM" id="SSF69754">
    <property type="entry name" value="Ribosome binding protein Y (YfiA homologue)"/>
    <property type="match status" value="1"/>
</dbReference>
<accession>A0A517MXE7</accession>
<dbReference type="Proteomes" id="UP000319852">
    <property type="component" value="Chromosome"/>
</dbReference>
<dbReference type="EMBL" id="CP036263">
    <property type="protein sequence ID" value="QDS99552.1"/>
    <property type="molecule type" value="Genomic_DNA"/>
</dbReference>
<feature type="region of interest" description="Disordered" evidence="1">
    <location>
        <begin position="82"/>
        <end position="104"/>
    </location>
</feature>
<reference evidence="2 3" key="1">
    <citation type="submission" date="2019-02" db="EMBL/GenBank/DDBJ databases">
        <title>Deep-cultivation of Planctomycetes and their phenomic and genomic characterization uncovers novel biology.</title>
        <authorList>
            <person name="Wiegand S."/>
            <person name="Jogler M."/>
            <person name="Boedeker C."/>
            <person name="Pinto D."/>
            <person name="Vollmers J."/>
            <person name="Rivas-Marin E."/>
            <person name="Kohn T."/>
            <person name="Peeters S.H."/>
            <person name="Heuer A."/>
            <person name="Rast P."/>
            <person name="Oberbeckmann S."/>
            <person name="Bunk B."/>
            <person name="Jeske O."/>
            <person name="Meyerdierks A."/>
            <person name="Storesund J.E."/>
            <person name="Kallscheuer N."/>
            <person name="Luecker S."/>
            <person name="Lage O.M."/>
            <person name="Pohl T."/>
            <person name="Merkel B.J."/>
            <person name="Hornburger P."/>
            <person name="Mueller R.-W."/>
            <person name="Bruemmer F."/>
            <person name="Labrenz M."/>
            <person name="Spormann A.M."/>
            <person name="Op den Camp H."/>
            <person name="Overmann J."/>
            <person name="Amann R."/>
            <person name="Jetten M.S.M."/>
            <person name="Mascher T."/>
            <person name="Medema M.H."/>
            <person name="Devos D.P."/>
            <person name="Kaster A.-K."/>
            <person name="Ovreas L."/>
            <person name="Rohde M."/>
            <person name="Galperin M.Y."/>
            <person name="Jogler C."/>
        </authorList>
    </citation>
    <scope>NUCLEOTIDE SEQUENCE [LARGE SCALE GENOMIC DNA]</scope>
    <source>
        <strain evidence="2 3">HG15A2</strain>
    </source>
</reference>
<dbReference type="Gene3D" id="3.30.160.100">
    <property type="entry name" value="Ribosome hibernation promotion factor-like"/>
    <property type="match status" value="1"/>
</dbReference>
<keyword evidence="3" id="KW-1185">Reference proteome</keyword>
<evidence type="ECO:0000313" key="3">
    <source>
        <dbReference type="Proteomes" id="UP000319852"/>
    </source>
</evidence>
<proteinExistence type="predicted"/>
<evidence type="ECO:0000256" key="1">
    <source>
        <dbReference type="SAM" id="MobiDB-lite"/>
    </source>
</evidence>
<feature type="compositionally biased region" description="Basic and acidic residues" evidence="1">
    <location>
        <begin position="88"/>
        <end position="104"/>
    </location>
</feature>
<dbReference type="KEGG" id="amob:HG15A2_28760"/>
<dbReference type="InterPro" id="IPR003489">
    <property type="entry name" value="RHF/RaiA"/>
</dbReference>
<dbReference type="AlphaFoldDB" id="A0A517MXE7"/>
<organism evidence="2 3">
    <name type="scientific">Adhaeretor mobilis</name>
    <dbReference type="NCBI Taxonomy" id="1930276"/>
    <lineage>
        <taxon>Bacteria</taxon>
        <taxon>Pseudomonadati</taxon>
        <taxon>Planctomycetota</taxon>
        <taxon>Planctomycetia</taxon>
        <taxon>Pirellulales</taxon>
        <taxon>Lacipirellulaceae</taxon>
        <taxon>Adhaeretor</taxon>
    </lineage>
</organism>
<gene>
    <name evidence="2" type="ORF">HG15A2_28760</name>
</gene>
<dbReference type="InterPro" id="IPR036567">
    <property type="entry name" value="RHF-like"/>
</dbReference>
<dbReference type="Pfam" id="PF02482">
    <property type="entry name" value="Ribosomal_S30AE"/>
    <property type="match status" value="1"/>
</dbReference>
<evidence type="ECO:0000313" key="2">
    <source>
        <dbReference type="EMBL" id="QDS99552.1"/>
    </source>
</evidence>